<evidence type="ECO:0000313" key="2">
    <source>
        <dbReference type="Proteomes" id="UP000265520"/>
    </source>
</evidence>
<name>A0A392WJT9_9FABA</name>
<comment type="caution">
    <text evidence="1">The sequence shown here is derived from an EMBL/GenBank/DDBJ whole genome shotgun (WGS) entry which is preliminary data.</text>
</comment>
<dbReference type="EMBL" id="LXQA011455757">
    <property type="protein sequence ID" value="MCI97840.1"/>
    <property type="molecule type" value="Genomic_DNA"/>
</dbReference>
<protein>
    <submittedName>
        <fullName evidence="1">Uncharacterized protein</fullName>
    </submittedName>
</protein>
<dbReference type="AlphaFoldDB" id="A0A392WJT9"/>
<accession>A0A392WJT9</accession>
<organism evidence="1 2">
    <name type="scientific">Trifolium medium</name>
    <dbReference type="NCBI Taxonomy" id="97028"/>
    <lineage>
        <taxon>Eukaryota</taxon>
        <taxon>Viridiplantae</taxon>
        <taxon>Streptophyta</taxon>
        <taxon>Embryophyta</taxon>
        <taxon>Tracheophyta</taxon>
        <taxon>Spermatophyta</taxon>
        <taxon>Magnoliopsida</taxon>
        <taxon>eudicotyledons</taxon>
        <taxon>Gunneridae</taxon>
        <taxon>Pentapetalae</taxon>
        <taxon>rosids</taxon>
        <taxon>fabids</taxon>
        <taxon>Fabales</taxon>
        <taxon>Fabaceae</taxon>
        <taxon>Papilionoideae</taxon>
        <taxon>50 kb inversion clade</taxon>
        <taxon>NPAAA clade</taxon>
        <taxon>Hologalegina</taxon>
        <taxon>IRL clade</taxon>
        <taxon>Trifolieae</taxon>
        <taxon>Trifolium</taxon>
    </lineage>
</organism>
<proteinExistence type="predicted"/>
<reference evidence="1 2" key="1">
    <citation type="journal article" date="2018" name="Front. Plant Sci.">
        <title>Red Clover (Trifolium pratense) and Zigzag Clover (T. medium) - A Picture of Genomic Similarities and Differences.</title>
        <authorList>
            <person name="Dluhosova J."/>
            <person name="Istvanek J."/>
            <person name="Nedelnik J."/>
            <person name="Repkova J."/>
        </authorList>
    </citation>
    <scope>NUCLEOTIDE SEQUENCE [LARGE SCALE GENOMIC DNA]</scope>
    <source>
        <strain evidence="2">cv. 10/8</strain>
        <tissue evidence="1">Leaf</tissue>
    </source>
</reference>
<sequence>MARQKSDHGGGSDIDRLSTLPTQCCAIYCHFSQREPP</sequence>
<keyword evidence="2" id="KW-1185">Reference proteome</keyword>
<dbReference type="Proteomes" id="UP000265520">
    <property type="component" value="Unassembled WGS sequence"/>
</dbReference>
<evidence type="ECO:0000313" key="1">
    <source>
        <dbReference type="EMBL" id="MCI97840.1"/>
    </source>
</evidence>
<feature type="non-terminal residue" evidence="1">
    <location>
        <position position="37"/>
    </location>
</feature>